<keyword evidence="1" id="KW-0175">Coiled coil</keyword>
<evidence type="ECO:0000256" key="1">
    <source>
        <dbReference type="SAM" id="Coils"/>
    </source>
</evidence>
<dbReference type="RefSeq" id="YP_010790738.1">
    <property type="nucleotide sequence ID" value="NC_075454.1"/>
</dbReference>
<protein>
    <submittedName>
        <fullName evidence="2">IX</fullName>
    </submittedName>
</protein>
<evidence type="ECO:0000313" key="3">
    <source>
        <dbReference type="Proteomes" id="UP000319886"/>
    </source>
</evidence>
<organism evidence="2 3">
    <name type="scientific">Egyptian fruit bat adenovirus</name>
    <dbReference type="NCBI Taxonomy" id="2849732"/>
    <lineage>
        <taxon>Viruses</taxon>
        <taxon>Varidnaviria</taxon>
        <taxon>Bamfordvirae</taxon>
        <taxon>Preplasmiviricota</taxon>
        <taxon>Polisuviricotina</taxon>
        <taxon>Pharingeaviricetes</taxon>
        <taxon>Rowavirales</taxon>
        <taxon>Adenoviridae</taxon>
        <taxon>Mastadenovirus</taxon>
        <taxon>Mastadenovirus aegyptiaci</taxon>
        <taxon>Bat mastadenovirus I</taxon>
    </lineage>
</organism>
<dbReference type="EMBL" id="MG551742">
    <property type="protein sequence ID" value="AXE75622.1"/>
    <property type="molecule type" value="Genomic_DNA"/>
</dbReference>
<accession>A0A344X9U0</accession>
<proteinExistence type="predicted"/>
<sequence>MASTPPGTVHTPYVTRNIPRWAGIVQDETGSAPDGSLIPATNFDPFRKPIDERLRKQVERLHALISDLELKISNIERILAAR</sequence>
<feature type="coiled-coil region" evidence="1">
    <location>
        <begin position="51"/>
        <end position="78"/>
    </location>
</feature>
<name>A0A344X9U0_9ADEN</name>
<dbReference type="Proteomes" id="UP000319886">
    <property type="component" value="Segment"/>
</dbReference>
<reference evidence="2 3" key="1">
    <citation type="journal article" date="2018" name="Sci. Rep.">
        <title>A novel adenovirus isolated from the Egyptian fruit bat in South Africa is closely related to recent isolates from China.</title>
        <authorList>
            <person name="Jansen van Vuren P."/>
            <person name="Allam M."/>
            <person name="Wiley M.R."/>
            <person name="Ismail A."/>
            <person name="Storm N."/>
            <person name="Birkhead M."/>
            <person name="Markotter W."/>
            <person name="Palacios G."/>
            <person name="Paweska J.T."/>
        </authorList>
    </citation>
    <scope>NUCLEOTIDE SEQUENCE [LARGE SCALE GENOMIC DNA]</scope>
    <source>
        <strain evidence="2">3085</strain>
    </source>
</reference>
<dbReference type="GeneID" id="80528149"/>
<keyword evidence="3" id="KW-1185">Reference proteome</keyword>
<evidence type="ECO:0000313" key="2">
    <source>
        <dbReference type="EMBL" id="AXE75622.1"/>
    </source>
</evidence>
<dbReference type="KEGG" id="vg:80528149"/>